<accession>A0A9P9YS41</accession>
<dbReference type="AlphaFoldDB" id="A0A9P9YS41"/>
<sequence>MHSSLQEDGLLVRPAIDVINFQTQQLSSLVTLSRHKDTDNIRVLAHQILQPAMGVVKLVVFRPGVIITAAICIRHGLYIQGQTDLGIVVDEFGSKVQAFEKFQKGLDVAGSY</sequence>
<name>A0A9P9YS41_9MUSC</name>
<organism evidence="1 2">
    <name type="scientific">Drosophila gunungcola</name>
    <name type="common">fruit fly</name>
    <dbReference type="NCBI Taxonomy" id="103775"/>
    <lineage>
        <taxon>Eukaryota</taxon>
        <taxon>Metazoa</taxon>
        <taxon>Ecdysozoa</taxon>
        <taxon>Arthropoda</taxon>
        <taxon>Hexapoda</taxon>
        <taxon>Insecta</taxon>
        <taxon>Pterygota</taxon>
        <taxon>Neoptera</taxon>
        <taxon>Endopterygota</taxon>
        <taxon>Diptera</taxon>
        <taxon>Brachycera</taxon>
        <taxon>Muscomorpha</taxon>
        <taxon>Ephydroidea</taxon>
        <taxon>Drosophilidae</taxon>
        <taxon>Drosophila</taxon>
        <taxon>Sophophora</taxon>
    </lineage>
</organism>
<evidence type="ECO:0000313" key="2">
    <source>
        <dbReference type="Proteomes" id="UP001059596"/>
    </source>
</evidence>
<evidence type="ECO:0000313" key="1">
    <source>
        <dbReference type="EMBL" id="KAI8042145.1"/>
    </source>
</evidence>
<keyword evidence="2" id="KW-1185">Reference proteome</keyword>
<dbReference type="Proteomes" id="UP001059596">
    <property type="component" value="Unassembled WGS sequence"/>
</dbReference>
<gene>
    <name evidence="1" type="ORF">M5D96_003447</name>
</gene>
<protein>
    <submittedName>
        <fullName evidence="1">Uncharacterized protein</fullName>
    </submittedName>
</protein>
<comment type="caution">
    <text evidence="1">The sequence shown here is derived from an EMBL/GenBank/DDBJ whole genome shotgun (WGS) entry which is preliminary data.</text>
</comment>
<proteinExistence type="predicted"/>
<dbReference type="EMBL" id="JAMKOV010000002">
    <property type="protein sequence ID" value="KAI8042145.1"/>
    <property type="molecule type" value="Genomic_DNA"/>
</dbReference>
<reference evidence="1" key="1">
    <citation type="journal article" date="2023" name="Genome Biol. Evol.">
        <title>Long-read-based Genome Assembly of Drosophila gunungcola Reveals Fewer Chemosensory Genes in Flower-breeding Species.</title>
        <authorList>
            <person name="Negi A."/>
            <person name="Liao B.Y."/>
            <person name="Yeh S.D."/>
        </authorList>
    </citation>
    <scope>NUCLEOTIDE SEQUENCE</scope>
    <source>
        <strain evidence="1">Sukarami</strain>
    </source>
</reference>